<dbReference type="Proteomes" id="UP001168990">
    <property type="component" value="Unassembled WGS sequence"/>
</dbReference>
<proteinExistence type="predicted"/>
<dbReference type="SUPFAM" id="SSF52047">
    <property type="entry name" value="RNI-like"/>
    <property type="match status" value="1"/>
</dbReference>
<dbReference type="EMBL" id="JAQQBS010001422">
    <property type="protein sequence ID" value="KAK0166018.1"/>
    <property type="molecule type" value="Genomic_DNA"/>
</dbReference>
<comment type="caution">
    <text evidence="2">The sequence shown here is derived from an EMBL/GenBank/DDBJ whole genome shotgun (WGS) entry which is preliminary data.</text>
</comment>
<evidence type="ECO:0000313" key="2">
    <source>
        <dbReference type="EMBL" id="KAK0166018.1"/>
    </source>
</evidence>
<dbReference type="PROSITE" id="PS50181">
    <property type="entry name" value="FBOX"/>
    <property type="match status" value="1"/>
</dbReference>
<reference evidence="2" key="2">
    <citation type="submission" date="2023-03" db="EMBL/GenBank/DDBJ databases">
        <authorList>
            <person name="Inwood S.N."/>
            <person name="Skelly J.G."/>
            <person name="Guhlin J."/>
            <person name="Harrop T.W.R."/>
            <person name="Goldson S.G."/>
            <person name="Dearden P.K."/>
        </authorList>
    </citation>
    <scope>NUCLEOTIDE SEQUENCE</scope>
    <source>
        <strain evidence="2">Irish</strain>
        <tissue evidence="2">Whole body</tissue>
    </source>
</reference>
<evidence type="ECO:0000313" key="3">
    <source>
        <dbReference type="Proteomes" id="UP001168990"/>
    </source>
</evidence>
<protein>
    <recommendedName>
        <fullName evidence="1">F-box domain-containing protein</fullName>
    </recommendedName>
</protein>
<dbReference type="AlphaFoldDB" id="A0AA39FAP9"/>
<dbReference type="InterPro" id="IPR036047">
    <property type="entry name" value="F-box-like_dom_sf"/>
</dbReference>
<dbReference type="Gene3D" id="1.20.1280.50">
    <property type="match status" value="1"/>
</dbReference>
<dbReference type="Gene3D" id="3.80.10.10">
    <property type="entry name" value="Ribonuclease Inhibitor"/>
    <property type="match status" value="1"/>
</dbReference>
<dbReference type="Pfam" id="PF00646">
    <property type="entry name" value="F-box"/>
    <property type="match status" value="1"/>
</dbReference>
<sequence>MATIDHLPSDVLREIFSYIKVVKRQKLSYVCKKWQSVNQLMLRSMKKLVCHCEIHFNSSVVTQYDDMINFTDYIPDKFEVLLRRFCDHVKEVEILGNTPCFFSTSFWEAFALCTKLTYARFLCYTSGFLNEFLIYLPTDNLENLSIENRETHDEFNPDLQNYIIEVLTKAKKLKTIDICRVPMDELRSIGGLDNLQSLYIKVMKPLHLSFGSMKLPNLETIVIEGSKLDDVIISELVTKCENLHTVSLITENLFCKATLKEIMKLPNLRNIRISPRFLFDEDPSITKDVISVLLQRSKNLKTFYFYHDLNYLFNDVIREAGYNCDQCYDHRYYEWITHHAMLRDNSHYEVRDYTAYPMLDYTSVRLTLPC</sequence>
<name>A0AA39FAP9_9HYME</name>
<evidence type="ECO:0000259" key="1">
    <source>
        <dbReference type="PROSITE" id="PS50181"/>
    </source>
</evidence>
<accession>A0AA39FAP9</accession>
<reference evidence="2" key="1">
    <citation type="journal article" date="2023" name="bioRxiv">
        <title>Scaffold-level genome assemblies of two parasitoid biocontrol wasps reveal the parthenogenesis mechanism and an associated novel virus.</title>
        <authorList>
            <person name="Inwood S."/>
            <person name="Skelly J."/>
            <person name="Guhlin J."/>
            <person name="Harrop T."/>
            <person name="Goldson S."/>
            <person name="Dearden P."/>
        </authorList>
    </citation>
    <scope>NUCLEOTIDE SEQUENCE</scope>
    <source>
        <strain evidence="2">Irish</strain>
        <tissue evidence="2">Whole body</tissue>
    </source>
</reference>
<dbReference type="InterPro" id="IPR001810">
    <property type="entry name" value="F-box_dom"/>
</dbReference>
<gene>
    <name evidence="2" type="ORF">PV328_004478</name>
</gene>
<organism evidence="2 3">
    <name type="scientific">Microctonus aethiopoides</name>
    <dbReference type="NCBI Taxonomy" id="144406"/>
    <lineage>
        <taxon>Eukaryota</taxon>
        <taxon>Metazoa</taxon>
        <taxon>Ecdysozoa</taxon>
        <taxon>Arthropoda</taxon>
        <taxon>Hexapoda</taxon>
        <taxon>Insecta</taxon>
        <taxon>Pterygota</taxon>
        <taxon>Neoptera</taxon>
        <taxon>Endopterygota</taxon>
        <taxon>Hymenoptera</taxon>
        <taxon>Apocrita</taxon>
        <taxon>Ichneumonoidea</taxon>
        <taxon>Braconidae</taxon>
        <taxon>Euphorinae</taxon>
        <taxon>Microctonus</taxon>
    </lineage>
</organism>
<dbReference type="InterPro" id="IPR032675">
    <property type="entry name" value="LRR_dom_sf"/>
</dbReference>
<feature type="domain" description="F-box" evidence="1">
    <location>
        <begin position="1"/>
        <end position="48"/>
    </location>
</feature>
<dbReference type="SUPFAM" id="SSF81383">
    <property type="entry name" value="F-box domain"/>
    <property type="match status" value="1"/>
</dbReference>
<keyword evidence="3" id="KW-1185">Reference proteome</keyword>